<comment type="cofactor">
    <cofactor evidence="5">
        <name>Fe(2+)</name>
        <dbReference type="ChEBI" id="CHEBI:29033"/>
    </cofactor>
</comment>
<proteinExistence type="inferred from homology"/>
<sequence length="221" mass="23276">MSIRLAPSLLSADFSRLAEEVAEVEWGGAELLHLDIMDGHFVPNFTFGPPVVRAIASHSKIALDAHLMVTNPDDLIDDLIAAPVARIAVHVEVCNHLQRTLENIRAGGVEAGIAINPASALALIEDALPWTDFVLIMSVNPGFGGQDFIPETLDRISRLRQMAGKRPLDIAVDGGVCLENAASLANAGATTLIAGSAIFGVDDRASAITDLRLSATVGGVR</sequence>
<dbReference type="PIRSF" id="PIRSF001461">
    <property type="entry name" value="RPE"/>
    <property type="match status" value="1"/>
</dbReference>
<evidence type="ECO:0000256" key="13">
    <source>
        <dbReference type="PIRSR" id="PIRSR001461-2"/>
    </source>
</evidence>
<dbReference type="Pfam" id="PF00834">
    <property type="entry name" value="Ribul_P_3_epim"/>
    <property type="match status" value="1"/>
</dbReference>
<evidence type="ECO:0000256" key="11">
    <source>
        <dbReference type="PIRNR" id="PIRNR001461"/>
    </source>
</evidence>
<dbReference type="CDD" id="cd00429">
    <property type="entry name" value="RPE"/>
    <property type="match status" value="1"/>
</dbReference>
<dbReference type="GO" id="GO:0006098">
    <property type="term" value="P:pentose-phosphate shunt"/>
    <property type="evidence" value="ECO:0007669"/>
    <property type="project" value="UniProtKB-UniRule"/>
</dbReference>
<dbReference type="GO" id="GO:0005737">
    <property type="term" value="C:cytoplasm"/>
    <property type="evidence" value="ECO:0007669"/>
    <property type="project" value="UniProtKB-ARBA"/>
</dbReference>
<feature type="binding site" evidence="10 13">
    <location>
        <position position="66"/>
    </location>
    <ligand>
        <name>a divalent metal cation</name>
        <dbReference type="ChEBI" id="CHEBI:60240"/>
    </ligand>
</feature>
<dbReference type="NCBIfam" id="NF004076">
    <property type="entry name" value="PRK05581.1-4"/>
    <property type="match status" value="1"/>
</dbReference>
<accession>A0A8J6YBH9</accession>
<dbReference type="FunFam" id="3.20.20.70:FF:000004">
    <property type="entry name" value="Ribulose-phosphate 3-epimerase"/>
    <property type="match status" value="1"/>
</dbReference>
<evidence type="ECO:0000313" key="15">
    <source>
        <dbReference type="EMBL" id="MBD3870451.1"/>
    </source>
</evidence>
<gene>
    <name evidence="10 15" type="primary">rpe</name>
    <name evidence="15" type="ORF">IFJ97_03715</name>
</gene>
<feature type="binding site" evidence="10 13">
    <location>
        <position position="173"/>
    </location>
    <ligand>
        <name>a divalent metal cation</name>
        <dbReference type="ChEBI" id="CHEBI:60240"/>
    </ligand>
</feature>
<keyword evidence="10 11" id="KW-0119">Carbohydrate metabolism</keyword>
<dbReference type="PANTHER" id="PTHR11749">
    <property type="entry name" value="RIBULOSE-5-PHOSPHATE-3-EPIMERASE"/>
    <property type="match status" value="1"/>
</dbReference>
<evidence type="ECO:0000256" key="4">
    <source>
        <dbReference type="ARBA" id="ARBA00001947"/>
    </source>
</evidence>
<feature type="binding site" evidence="10 14">
    <location>
        <position position="8"/>
    </location>
    <ligand>
        <name>substrate</name>
    </ligand>
</feature>
<keyword evidence="9 10" id="KW-0413">Isomerase</keyword>
<dbReference type="InterPro" id="IPR011060">
    <property type="entry name" value="RibuloseP-bd_barrel"/>
</dbReference>
<keyword evidence="13" id="KW-0170">Cobalt</keyword>
<dbReference type="HAMAP" id="MF_02227">
    <property type="entry name" value="RPE"/>
    <property type="match status" value="1"/>
</dbReference>
<reference evidence="15 16" key="1">
    <citation type="submission" date="2020-08" db="EMBL/GenBank/DDBJ databases">
        <title>Acidobacteriota in marine sediments use diverse sulfur dissimilation pathways.</title>
        <authorList>
            <person name="Wasmund K."/>
        </authorList>
    </citation>
    <scope>NUCLEOTIDE SEQUENCE [LARGE SCALE GENOMIC DNA]</scope>
    <source>
        <strain evidence="15">MAG AM3-A</strain>
    </source>
</reference>
<feature type="active site" description="Proton donor" evidence="10 12">
    <location>
        <position position="173"/>
    </location>
</feature>
<feature type="binding site" evidence="10 14">
    <location>
        <position position="66"/>
    </location>
    <ligand>
        <name>substrate</name>
    </ligand>
</feature>
<feature type="binding site" evidence="10 14">
    <location>
        <begin position="142"/>
        <end position="145"/>
    </location>
    <ligand>
        <name>substrate</name>
    </ligand>
</feature>
<evidence type="ECO:0000256" key="10">
    <source>
        <dbReference type="HAMAP-Rule" id="MF_02227"/>
    </source>
</evidence>
<evidence type="ECO:0000313" key="16">
    <source>
        <dbReference type="Proteomes" id="UP000598633"/>
    </source>
</evidence>
<evidence type="ECO:0000256" key="1">
    <source>
        <dbReference type="ARBA" id="ARBA00001782"/>
    </source>
</evidence>
<comment type="cofactor">
    <cofactor evidence="10 13">
        <name>a divalent metal cation</name>
        <dbReference type="ChEBI" id="CHEBI:60240"/>
    </cofactor>
    <text evidence="10 13">Binds 1 divalent metal cation per subunit.</text>
</comment>
<comment type="similarity">
    <text evidence="6 10 11">Belongs to the ribulose-phosphate 3-epimerase family.</text>
</comment>
<evidence type="ECO:0000256" key="14">
    <source>
        <dbReference type="PIRSR" id="PIRSR001461-3"/>
    </source>
</evidence>
<evidence type="ECO:0000256" key="6">
    <source>
        <dbReference type="ARBA" id="ARBA00009541"/>
    </source>
</evidence>
<evidence type="ECO:0000256" key="7">
    <source>
        <dbReference type="ARBA" id="ARBA00013188"/>
    </source>
</evidence>
<evidence type="ECO:0000256" key="3">
    <source>
        <dbReference type="ARBA" id="ARBA00001941"/>
    </source>
</evidence>
<comment type="function">
    <text evidence="10">Catalyzes the reversible epimerization of D-ribulose 5-phosphate to D-xylulose 5-phosphate.</text>
</comment>
<evidence type="ECO:0000256" key="8">
    <source>
        <dbReference type="ARBA" id="ARBA00022723"/>
    </source>
</evidence>
<dbReference type="InterPro" id="IPR026019">
    <property type="entry name" value="Ribul_P_3_epim"/>
</dbReference>
<dbReference type="EMBL" id="JACXWA010000062">
    <property type="protein sequence ID" value="MBD3870451.1"/>
    <property type="molecule type" value="Genomic_DNA"/>
</dbReference>
<comment type="caution">
    <text evidence="15">The sequence shown here is derived from an EMBL/GenBank/DDBJ whole genome shotgun (WGS) entry which is preliminary data.</text>
</comment>
<protein>
    <recommendedName>
        <fullName evidence="7 10">Ribulose-phosphate 3-epimerase</fullName>
        <ecNumber evidence="7 10">5.1.3.1</ecNumber>
    </recommendedName>
</protein>
<dbReference type="EC" id="5.1.3.1" evidence="7 10"/>
<comment type="cofactor">
    <cofactor evidence="4">
        <name>Zn(2+)</name>
        <dbReference type="ChEBI" id="CHEBI:29105"/>
    </cofactor>
</comment>
<keyword evidence="8 10" id="KW-0479">Metal-binding</keyword>
<dbReference type="GO" id="GO:0004750">
    <property type="term" value="F:D-ribulose-phosphate 3-epimerase activity"/>
    <property type="evidence" value="ECO:0007669"/>
    <property type="project" value="UniProtKB-UniRule"/>
</dbReference>
<dbReference type="Proteomes" id="UP000598633">
    <property type="component" value="Unassembled WGS sequence"/>
</dbReference>
<keyword evidence="13" id="KW-0862">Zinc</keyword>
<dbReference type="AlphaFoldDB" id="A0A8J6YBH9"/>
<feature type="active site" description="Proton acceptor" evidence="10 12">
    <location>
        <position position="35"/>
    </location>
</feature>
<feature type="binding site" evidence="10 13">
    <location>
        <position position="33"/>
    </location>
    <ligand>
        <name>a divalent metal cation</name>
        <dbReference type="ChEBI" id="CHEBI:60240"/>
    </ligand>
</feature>
<evidence type="ECO:0000256" key="5">
    <source>
        <dbReference type="ARBA" id="ARBA00001954"/>
    </source>
</evidence>
<comment type="cofactor">
    <cofactor evidence="3">
        <name>Co(2+)</name>
        <dbReference type="ChEBI" id="CHEBI:48828"/>
    </cofactor>
</comment>
<name>A0A8J6YBH9_9BACT</name>
<comment type="catalytic activity">
    <reaction evidence="1 10 11">
        <text>D-ribulose 5-phosphate = D-xylulose 5-phosphate</text>
        <dbReference type="Rhea" id="RHEA:13677"/>
        <dbReference type="ChEBI" id="CHEBI:57737"/>
        <dbReference type="ChEBI" id="CHEBI:58121"/>
        <dbReference type="EC" id="5.1.3.1"/>
    </reaction>
</comment>
<evidence type="ECO:0000256" key="2">
    <source>
        <dbReference type="ARBA" id="ARBA00001936"/>
    </source>
</evidence>
<dbReference type="PROSITE" id="PS01086">
    <property type="entry name" value="RIBUL_P_3_EPIMER_2"/>
    <property type="match status" value="1"/>
</dbReference>
<organism evidence="15 16">
    <name type="scientific">Candidatus Sulfomarinibacter kjeldsenii</name>
    <dbReference type="NCBI Taxonomy" id="2885994"/>
    <lineage>
        <taxon>Bacteria</taxon>
        <taxon>Pseudomonadati</taxon>
        <taxon>Acidobacteriota</taxon>
        <taxon>Thermoanaerobaculia</taxon>
        <taxon>Thermoanaerobaculales</taxon>
        <taxon>Candidatus Sulfomarinibacteraceae</taxon>
        <taxon>Candidatus Sulfomarinibacter</taxon>
    </lineage>
</organism>
<dbReference type="GO" id="GO:0046872">
    <property type="term" value="F:metal ion binding"/>
    <property type="evidence" value="ECO:0007669"/>
    <property type="project" value="UniProtKB-UniRule"/>
</dbReference>
<evidence type="ECO:0000256" key="9">
    <source>
        <dbReference type="ARBA" id="ARBA00023235"/>
    </source>
</evidence>
<dbReference type="SUPFAM" id="SSF51366">
    <property type="entry name" value="Ribulose-phoshate binding barrel"/>
    <property type="match status" value="1"/>
</dbReference>
<keyword evidence="13" id="KW-0464">Manganese</keyword>
<dbReference type="InterPro" id="IPR000056">
    <property type="entry name" value="Ribul_P_3_epim-like"/>
</dbReference>
<feature type="binding site" evidence="10 13">
    <location>
        <position position="35"/>
    </location>
    <ligand>
        <name>a divalent metal cation</name>
        <dbReference type="ChEBI" id="CHEBI:60240"/>
    </ligand>
</feature>
<dbReference type="GO" id="GO:0019323">
    <property type="term" value="P:pentose catabolic process"/>
    <property type="evidence" value="ECO:0007669"/>
    <property type="project" value="UniProtKB-UniRule"/>
</dbReference>
<feature type="binding site" evidence="10 14">
    <location>
        <begin position="195"/>
        <end position="196"/>
    </location>
    <ligand>
        <name>substrate</name>
    </ligand>
</feature>
<feature type="binding site" evidence="10">
    <location>
        <begin position="173"/>
        <end position="175"/>
    </location>
    <ligand>
        <name>substrate</name>
    </ligand>
</feature>
<dbReference type="InterPro" id="IPR013785">
    <property type="entry name" value="Aldolase_TIM"/>
</dbReference>
<comment type="pathway">
    <text evidence="10">Carbohydrate degradation.</text>
</comment>
<feature type="binding site" evidence="14">
    <location>
        <position position="175"/>
    </location>
    <ligand>
        <name>substrate</name>
    </ligand>
</feature>
<evidence type="ECO:0000256" key="12">
    <source>
        <dbReference type="PIRSR" id="PIRSR001461-1"/>
    </source>
</evidence>
<dbReference type="PROSITE" id="PS01085">
    <property type="entry name" value="RIBUL_P_3_EPIMER_1"/>
    <property type="match status" value="1"/>
</dbReference>
<comment type="cofactor">
    <cofactor evidence="2">
        <name>Mn(2+)</name>
        <dbReference type="ChEBI" id="CHEBI:29035"/>
    </cofactor>
</comment>
<dbReference type="Gene3D" id="3.20.20.70">
    <property type="entry name" value="Aldolase class I"/>
    <property type="match status" value="1"/>
</dbReference>
<dbReference type="NCBIfam" id="TIGR01163">
    <property type="entry name" value="rpe"/>
    <property type="match status" value="1"/>
</dbReference>